<evidence type="ECO:0000313" key="2">
    <source>
        <dbReference type="EMBL" id="KAJ7082209.1"/>
    </source>
</evidence>
<evidence type="ECO:0000313" key="3">
    <source>
        <dbReference type="Proteomes" id="UP001222325"/>
    </source>
</evidence>
<feature type="chain" id="PRO_5042093074" evidence="1">
    <location>
        <begin position="18"/>
        <end position="144"/>
    </location>
</feature>
<name>A0AAD6TYS8_9AGAR</name>
<sequence>MRLSASLFAAAIRAAVASNVLKLKPDNWDTTRWSAVLNGLNLAPVYEQLADTYVHVKDKFILAKVDADGEGKPLGSEYDITSFSMIFTVPDARGVHRVPRRLEGVAKTLMLGLPHTFASASAALSVPAKTFSAAGGSAIYVGNG</sequence>
<reference evidence="2" key="1">
    <citation type="submission" date="2023-03" db="EMBL/GenBank/DDBJ databases">
        <title>Massive genome expansion in bonnet fungi (Mycena s.s.) driven by repeated elements and novel gene families across ecological guilds.</title>
        <authorList>
            <consortium name="Lawrence Berkeley National Laboratory"/>
            <person name="Harder C.B."/>
            <person name="Miyauchi S."/>
            <person name="Viragh M."/>
            <person name="Kuo A."/>
            <person name="Thoen E."/>
            <person name="Andreopoulos B."/>
            <person name="Lu D."/>
            <person name="Skrede I."/>
            <person name="Drula E."/>
            <person name="Henrissat B."/>
            <person name="Morin E."/>
            <person name="Kohler A."/>
            <person name="Barry K."/>
            <person name="LaButti K."/>
            <person name="Morin E."/>
            <person name="Salamov A."/>
            <person name="Lipzen A."/>
            <person name="Mereny Z."/>
            <person name="Hegedus B."/>
            <person name="Baldrian P."/>
            <person name="Stursova M."/>
            <person name="Weitz H."/>
            <person name="Taylor A."/>
            <person name="Grigoriev I.V."/>
            <person name="Nagy L.G."/>
            <person name="Martin F."/>
            <person name="Kauserud H."/>
        </authorList>
    </citation>
    <scope>NUCLEOTIDE SEQUENCE</scope>
    <source>
        <strain evidence="2">CBHHK173m</strain>
    </source>
</reference>
<protein>
    <submittedName>
        <fullName evidence="2">Uncharacterized protein</fullName>
    </submittedName>
</protein>
<organism evidence="2 3">
    <name type="scientific">Mycena belliarum</name>
    <dbReference type="NCBI Taxonomy" id="1033014"/>
    <lineage>
        <taxon>Eukaryota</taxon>
        <taxon>Fungi</taxon>
        <taxon>Dikarya</taxon>
        <taxon>Basidiomycota</taxon>
        <taxon>Agaricomycotina</taxon>
        <taxon>Agaricomycetes</taxon>
        <taxon>Agaricomycetidae</taxon>
        <taxon>Agaricales</taxon>
        <taxon>Marasmiineae</taxon>
        <taxon>Mycenaceae</taxon>
        <taxon>Mycena</taxon>
    </lineage>
</organism>
<dbReference type="InterPro" id="IPR036249">
    <property type="entry name" value="Thioredoxin-like_sf"/>
</dbReference>
<gene>
    <name evidence="2" type="ORF">B0H15DRAFT_993974</name>
</gene>
<dbReference type="SUPFAM" id="SSF52833">
    <property type="entry name" value="Thioredoxin-like"/>
    <property type="match status" value="1"/>
</dbReference>
<keyword evidence="1" id="KW-0732">Signal</keyword>
<comment type="caution">
    <text evidence="2">The sequence shown here is derived from an EMBL/GenBank/DDBJ whole genome shotgun (WGS) entry which is preliminary data.</text>
</comment>
<accession>A0AAD6TYS8</accession>
<dbReference type="Gene3D" id="3.40.30.10">
    <property type="entry name" value="Glutaredoxin"/>
    <property type="match status" value="1"/>
</dbReference>
<dbReference type="Proteomes" id="UP001222325">
    <property type="component" value="Unassembled WGS sequence"/>
</dbReference>
<dbReference type="EMBL" id="JARJCN010000046">
    <property type="protein sequence ID" value="KAJ7082209.1"/>
    <property type="molecule type" value="Genomic_DNA"/>
</dbReference>
<dbReference type="AlphaFoldDB" id="A0AAD6TYS8"/>
<evidence type="ECO:0000256" key="1">
    <source>
        <dbReference type="SAM" id="SignalP"/>
    </source>
</evidence>
<keyword evidence="3" id="KW-1185">Reference proteome</keyword>
<proteinExistence type="predicted"/>
<feature type="signal peptide" evidence="1">
    <location>
        <begin position="1"/>
        <end position="17"/>
    </location>
</feature>